<dbReference type="Proteomes" id="UP001062846">
    <property type="component" value="Chromosome 3"/>
</dbReference>
<accession>A0ACC0PAQ2</accession>
<proteinExistence type="predicted"/>
<sequence length="127" mass="14650">MKCSSKTLMGWVENLAYDQFQKKKFHFEPTSSSKGSKRKGAMLDFLREQFQVFNNGITEVAAALREGNHVLHEGNLVLKEGQPRIYSEEEVFKELENIGVEEDLQFLACMDFLDGNLRRSSWCLIQL</sequence>
<name>A0ACC0PAQ2_RHOML</name>
<comment type="caution">
    <text evidence="1">The sequence shown here is derived from an EMBL/GenBank/DDBJ whole genome shotgun (WGS) entry which is preliminary data.</text>
</comment>
<dbReference type="EMBL" id="CM046390">
    <property type="protein sequence ID" value="KAI8562500.1"/>
    <property type="molecule type" value="Genomic_DNA"/>
</dbReference>
<evidence type="ECO:0000313" key="2">
    <source>
        <dbReference type="Proteomes" id="UP001062846"/>
    </source>
</evidence>
<keyword evidence="2" id="KW-1185">Reference proteome</keyword>
<gene>
    <name evidence="1" type="ORF">RHMOL_Rhmol03G0040900</name>
</gene>
<protein>
    <submittedName>
        <fullName evidence="1">Uncharacterized protein</fullName>
    </submittedName>
</protein>
<reference evidence="1" key="1">
    <citation type="submission" date="2022-02" db="EMBL/GenBank/DDBJ databases">
        <title>Plant Genome Project.</title>
        <authorList>
            <person name="Zhang R.-G."/>
        </authorList>
    </citation>
    <scope>NUCLEOTIDE SEQUENCE</scope>
    <source>
        <strain evidence="1">AT1</strain>
    </source>
</reference>
<organism evidence="1 2">
    <name type="scientific">Rhododendron molle</name>
    <name type="common">Chinese azalea</name>
    <name type="synonym">Azalea mollis</name>
    <dbReference type="NCBI Taxonomy" id="49168"/>
    <lineage>
        <taxon>Eukaryota</taxon>
        <taxon>Viridiplantae</taxon>
        <taxon>Streptophyta</taxon>
        <taxon>Embryophyta</taxon>
        <taxon>Tracheophyta</taxon>
        <taxon>Spermatophyta</taxon>
        <taxon>Magnoliopsida</taxon>
        <taxon>eudicotyledons</taxon>
        <taxon>Gunneridae</taxon>
        <taxon>Pentapetalae</taxon>
        <taxon>asterids</taxon>
        <taxon>Ericales</taxon>
        <taxon>Ericaceae</taxon>
        <taxon>Ericoideae</taxon>
        <taxon>Rhodoreae</taxon>
        <taxon>Rhododendron</taxon>
    </lineage>
</organism>
<evidence type="ECO:0000313" key="1">
    <source>
        <dbReference type="EMBL" id="KAI8562500.1"/>
    </source>
</evidence>